<evidence type="ECO:0000256" key="1">
    <source>
        <dbReference type="SAM" id="MobiDB-lite"/>
    </source>
</evidence>
<evidence type="ECO:0008006" key="5">
    <source>
        <dbReference type="Google" id="ProtNLM"/>
    </source>
</evidence>
<protein>
    <recommendedName>
        <fullName evidence="5">Cell division protein FtsL</fullName>
    </recommendedName>
</protein>
<keyword evidence="2" id="KW-1133">Transmembrane helix</keyword>
<feature type="transmembrane region" description="Helical" evidence="2">
    <location>
        <begin position="86"/>
        <end position="107"/>
    </location>
</feature>
<proteinExistence type="predicted"/>
<comment type="caution">
    <text evidence="3">The sequence shown here is derived from an EMBL/GenBank/DDBJ whole genome shotgun (WGS) entry which is preliminary data.</text>
</comment>
<gene>
    <name evidence="3" type="ORF">IAA21_00235</name>
</gene>
<evidence type="ECO:0000313" key="4">
    <source>
        <dbReference type="Proteomes" id="UP000824041"/>
    </source>
</evidence>
<organism evidence="3 4">
    <name type="scientific">Candidatus Blautia faecigallinarum</name>
    <dbReference type="NCBI Taxonomy" id="2838488"/>
    <lineage>
        <taxon>Bacteria</taxon>
        <taxon>Bacillati</taxon>
        <taxon>Bacillota</taxon>
        <taxon>Clostridia</taxon>
        <taxon>Lachnospirales</taxon>
        <taxon>Lachnospiraceae</taxon>
        <taxon>Blautia</taxon>
    </lineage>
</organism>
<dbReference type="Proteomes" id="UP000824041">
    <property type="component" value="Unassembled WGS sequence"/>
</dbReference>
<reference evidence="3" key="1">
    <citation type="journal article" date="2021" name="PeerJ">
        <title>Extensive microbial diversity within the chicken gut microbiome revealed by metagenomics and culture.</title>
        <authorList>
            <person name="Gilroy R."/>
            <person name="Ravi A."/>
            <person name="Getino M."/>
            <person name="Pursley I."/>
            <person name="Horton D.L."/>
            <person name="Alikhan N.F."/>
            <person name="Baker D."/>
            <person name="Gharbi K."/>
            <person name="Hall N."/>
            <person name="Watson M."/>
            <person name="Adriaenssens E.M."/>
            <person name="Foster-Nyarko E."/>
            <person name="Jarju S."/>
            <person name="Secka A."/>
            <person name="Antonio M."/>
            <person name="Oren A."/>
            <person name="Chaudhuri R.R."/>
            <person name="La Ragione R."/>
            <person name="Hildebrand F."/>
            <person name="Pallen M.J."/>
        </authorList>
    </citation>
    <scope>NUCLEOTIDE SEQUENCE</scope>
    <source>
        <strain evidence="3">14324</strain>
    </source>
</reference>
<accession>A0A9D2ISW1</accession>
<keyword evidence="2" id="KW-0472">Membrane</keyword>
<name>A0A9D2ISW1_9FIRM</name>
<feature type="region of interest" description="Disordered" evidence="1">
    <location>
        <begin position="36"/>
        <end position="61"/>
    </location>
</feature>
<dbReference type="AlphaFoldDB" id="A0A9D2ISW1"/>
<evidence type="ECO:0000256" key="2">
    <source>
        <dbReference type="SAM" id="Phobius"/>
    </source>
</evidence>
<evidence type="ECO:0000313" key="3">
    <source>
        <dbReference type="EMBL" id="HIZ21212.1"/>
    </source>
</evidence>
<reference evidence="3" key="2">
    <citation type="submission" date="2021-04" db="EMBL/GenBank/DDBJ databases">
        <authorList>
            <person name="Gilroy R."/>
        </authorList>
    </citation>
    <scope>NUCLEOTIDE SEQUENCE</scope>
    <source>
        <strain evidence="3">14324</strain>
    </source>
</reference>
<dbReference type="EMBL" id="DXBU01000004">
    <property type="protein sequence ID" value="HIZ21212.1"/>
    <property type="molecule type" value="Genomic_DNA"/>
</dbReference>
<sequence>MARTDRAETARRTAIAVRNNRGIYTDGSAARRLQEVPERRRPPVNQPARRRTRPAAQRTRTVKARTAYKVSKETQRNRAKATSMNLGFVLFLTVVSAAVLFFCVNYLQLKAEITGRMGDVAVLESELTQLKEDNDAYYSQVTSDVDLTKIRQIAIGRLGMKYPSEKQTETYHTARSSYVRQYQDVPDSK</sequence>
<keyword evidence="2" id="KW-0812">Transmembrane</keyword>